<dbReference type="Proteomes" id="UP000230161">
    <property type="component" value="Unassembled WGS sequence"/>
</dbReference>
<name>A0A2M9BWC4_9MICO</name>
<feature type="region of interest" description="Disordered" evidence="1">
    <location>
        <begin position="1"/>
        <end position="103"/>
    </location>
</feature>
<dbReference type="Pfam" id="PF19779">
    <property type="entry name" value="DUF6264"/>
    <property type="match status" value="1"/>
</dbReference>
<dbReference type="AlphaFoldDB" id="A0A2M9BWC4"/>
<feature type="transmembrane region" description="Helical" evidence="2">
    <location>
        <begin position="112"/>
        <end position="134"/>
    </location>
</feature>
<dbReference type="RefSeq" id="WP_100344810.1">
    <property type="nucleotide sequence ID" value="NZ_PGFB01000003.1"/>
</dbReference>
<organism evidence="3 4">
    <name type="scientific">Compostimonas suwonensis</name>
    <dbReference type="NCBI Taxonomy" id="1048394"/>
    <lineage>
        <taxon>Bacteria</taxon>
        <taxon>Bacillati</taxon>
        <taxon>Actinomycetota</taxon>
        <taxon>Actinomycetes</taxon>
        <taxon>Micrococcales</taxon>
        <taxon>Microbacteriaceae</taxon>
        <taxon>Compostimonas</taxon>
    </lineage>
</organism>
<feature type="compositionally biased region" description="Pro residues" evidence="1">
    <location>
        <begin position="47"/>
        <end position="65"/>
    </location>
</feature>
<proteinExistence type="predicted"/>
<accession>A0A2M9BWC4</accession>
<sequence>MTDTNDPDDSGQPGAEPPTQQPAEQPSDNRPRPRFGEYAPPGYVSPVTPPEPPPAPGPAVPPAPAAPSGQAPGPIAPGGNLPGYPPPGYSAGPPMGYPTQPPAAQKPRTWDLILTIILLVFGLFGAFFGSVSALSSPTTLAQFYSQEGLPDYVTPSNAGALITTIVVTHVVLYLIAVAGSILLLRRRRIAFWLPLVIGIVAAIIFWSVFATLVLADPAFADYVQQQSGI</sequence>
<feature type="transmembrane region" description="Helical" evidence="2">
    <location>
        <begin position="191"/>
        <end position="215"/>
    </location>
</feature>
<dbReference type="EMBL" id="PGFB01000003">
    <property type="protein sequence ID" value="PJJ62225.1"/>
    <property type="molecule type" value="Genomic_DNA"/>
</dbReference>
<keyword evidence="2" id="KW-0812">Transmembrane</keyword>
<reference evidence="3 4" key="1">
    <citation type="submission" date="2017-11" db="EMBL/GenBank/DDBJ databases">
        <title>Genomic Encyclopedia of Archaeal and Bacterial Type Strains, Phase II (KMG-II): From Individual Species to Whole Genera.</title>
        <authorList>
            <person name="Goeker M."/>
        </authorList>
    </citation>
    <scope>NUCLEOTIDE SEQUENCE [LARGE SCALE GENOMIC DNA]</scope>
    <source>
        <strain evidence="3 4">DSM 25625</strain>
    </source>
</reference>
<evidence type="ECO:0000313" key="3">
    <source>
        <dbReference type="EMBL" id="PJJ62225.1"/>
    </source>
</evidence>
<feature type="compositionally biased region" description="Low complexity" evidence="1">
    <location>
        <begin position="66"/>
        <end position="79"/>
    </location>
</feature>
<dbReference type="InterPro" id="IPR046231">
    <property type="entry name" value="DUF6264"/>
</dbReference>
<gene>
    <name evidence="3" type="ORF">CLV54_2022</name>
</gene>
<keyword evidence="4" id="KW-1185">Reference proteome</keyword>
<evidence type="ECO:0000256" key="1">
    <source>
        <dbReference type="SAM" id="MobiDB-lite"/>
    </source>
</evidence>
<comment type="caution">
    <text evidence="3">The sequence shown here is derived from an EMBL/GenBank/DDBJ whole genome shotgun (WGS) entry which is preliminary data.</text>
</comment>
<protein>
    <submittedName>
        <fullName evidence="3">Uncharacterized protein</fullName>
    </submittedName>
</protein>
<keyword evidence="2" id="KW-0472">Membrane</keyword>
<evidence type="ECO:0000313" key="4">
    <source>
        <dbReference type="Proteomes" id="UP000230161"/>
    </source>
</evidence>
<evidence type="ECO:0000256" key="2">
    <source>
        <dbReference type="SAM" id="Phobius"/>
    </source>
</evidence>
<keyword evidence="2" id="KW-1133">Transmembrane helix</keyword>
<dbReference type="OrthoDB" id="5125658at2"/>
<feature type="transmembrane region" description="Helical" evidence="2">
    <location>
        <begin position="158"/>
        <end position="184"/>
    </location>
</feature>